<evidence type="ECO:0000256" key="3">
    <source>
        <dbReference type="ARBA" id="ARBA00022630"/>
    </source>
</evidence>
<feature type="region of interest" description="Disordered" evidence="5">
    <location>
        <begin position="395"/>
        <end position="417"/>
    </location>
</feature>
<dbReference type="SUPFAM" id="SSF51905">
    <property type="entry name" value="FAD/NAD(P)-binding domain"/>
    <property type="match status" value="1"/>
</dbReference>
<dbReference type="InterPro" id="IPR036188">
    <property type="entry name" value="FAD/NAD-bd_sf"/>
</dbReference>
<reference evidence="8 9" key="1">
    <citation type="submission" date="2022-03" db="EMBL/GenBank/DDBJ databases">
        <title>Agromyces sp. isolated from the gut of P. brevitarsis seulensis larvae.</title>
        <authorList>
            <person name="Won M."/>
            <person name="Kwon S.-W."/>
        </authorList>
    </citation>
    <scope>NUCLEOTIDE SEQUENCE [LARGE SCALE GENOMIC DNA]</scope>
    <source>
        <strain evidence="8 9">KACC 16215</strain>
    </source>
</reference>
<dbReference type="PANTHER" id="PTHR13847:SF286">
    <property type="entry name" value="D-AMINO ACID DEHYDROGENASE"/>
    <property type="match status" value="1"/>
</dbReference>
<feature type="domain" description="FAD dependent oxidoreductase" evidence="7">
    <location>
        <begin position="19"/>
        <end position="388"/>
    </location>
</feature>
<dbReference type="Gene3D" id="3.30.9.10">
    <property type="entry name" value="D-Amino Acid Oxidase, subunit A, domain 2"/>
    <property type="match status" value="1"/>
</dbReference>
<dbReference type="EMBL" id="CP094533">
    <property type="protein sequence ID" value="UOE27458.1"/>
    <property type="molecule type" value="Genomic_DNA"/>
</dbReference>
<evidence type="ECO:0000256" key="1">
    <source>
        <dbReference type="ARBA" id="ARBA00001974"/>
    </source>
</evidence>
<evidence type="ECO:0000256" key="6">
    <source>
        <dbReference type="SAM" id="Phobius"/>
    </source>
</evidence>
<dbReference type="Gene3D" id="3.50.50.60">
    <property type="entry name" value="FAD/NAD(P)-binding domain"/>
    <property type="match status" value="1"/>
</dbReference>
<dbReference type="PANTHER" id="PTHR13847">
    <property type="entry name" value="SARCOSINE DEHYDROGENASE-RELATED"/>
    <property type="match status" value="1"/>
</dbReference>
<dbReference type="RefSeq" id="WP_243570289.1">
    <property type="nucleotide sequence ID" value="NZ_BAAARD010000001.1"/>
</dbReference>
<evidence type="ECO:0000256" key="4">
    <source>
        <dbReference type="ARBA" id="ARBA00023002"/>
    </source>
</evidence>
<sequence length="417" mass="44060">MSAELSTGLNVGLSVGHYDLVVVGGGVIGLGAAYAGLRRGLRVLVVERGAEANGASIRNFGHLCVTPQTGVARRHGLAARELWLRLARDARVWLRESGTLVVARAADELAVLEELAAARAGASDAPELPSGRAEVELLDAAEIAARLPIPAGSAVGGAMLPLDLQANPRQALAAITAHLRERGVEFRFRTAVGAVEPGRVVTSRGEVAAERIVVATNHDVDQLFPEVAEDLGIVRCGLDMLRVSAELPRPLDAPLLTGWSLLRYSGFAATPAVDALRERLHGERPDLAALDLNQMYTQLPDGSLIVGDTHYRGTAVTPFQPEAAADALLEEFQALFGATPRVLERWQGVYASGRDEFLDLEARPGVHLAAATTGIGMTTGLGLAEHVVAGFADAAPRTPAGTQTQTPRTRHQQEGTR</sequence>
<evidence type="ECO:0000256" key="5">
    <source>
        <dbReference type="SAM" id="MobiDB-lite"/>
    </source>
</evidence>
<dbReference type="InterPro" id="IPR017741">
    <property type="entry name" value="FAD-dependent_OxRdtase_HpnW"/>
</dbReference>
<evidence type="ECO:0000313" key="8">
    <source>
        <dbReference type="EMBL" id="UOE27458.1"/>
    </source>
</evidence>
<dbReference type="NCBIfam" id="TIGR03364">
    <property type="entry name" value="HpnW_proposed"/>
    <property type="match status" value="1"/>
</dbReference>
<keyword evidence="9" id="KW-1185">Reference proteome</keyword>
<evidence type="ECO:0000256" key="2">
    <source>
        <dbReference type="ARBA" id="ARBA00009410"/>
    </source>
</evidence>
<name>A0ABY4AWA6_9MICO</name>
<keyword evidence="6" id="KW-0472">Membrane</keyword>
<protein>
    <submittedName>
        <fullName evidence="8">TIGR03364 family FAD-dependent oxidoreductase</fullName>
    </submittedName>
</protein>
<evidence type="ECO:0000313" key="9">
    <source>
        <dbReference type="Proteomes" id="UP000831304"/>
    </source>
</evidence>
<dbReference type="Pfam" id="PF01266">
    <property type="entry name" value="DAO"/>
    <property type="match status" value="1"/>
</dbReference>
<organism evidence="8 9">
    <name type="scientific">Agromyces soli</name>
    <dbReference type="NCBI Taxonomy" id="659012"/>
    <lineage>
        <taxon>Bacteria</taxon>
        <taxon>Bacillati</taxon>
        <taxon>Actinomycetota</taxon>
        <taxon>Actinomycetes</taxon>
        <taxon>Micrococcales</taxon>
        <taxon>Microbacteriaceae</taxon>
        <taxon>Agromyces</taxon>
    </lineage>
</organism>
<comment type="similarity">
    <text evidence="2">Belongs to the DadA oxidoreductase family.</text>
</comment>
<gene>
    <name evidence="8" type="ORF">MTP13_06660</name>
</gene>
<proteinExistence type="inferred from homology"/>
<comment type="cofactor">
    <cofactor evidence="1">
        <name>FAD</name>
        <dbReference type="ChEBI" id="CHEBI:57692"/>
    </cofactor>
</comment>
<feature type="transmembrane region" description="Helical" evidence="6">
    <location>
        <begin position="20"/>
        <end position="37"/>
    </location>
</feature>
<accession>A0ABY4AWA6</accession>
<keyword evidence="3" id="KW-0285">Flavoprotein</keyword>
<dbReference type="InterPro" id="IPR006076">
    <property type="entry name" value="FAD-dep_OxRdtase"/>
</dbReference>
<keyword evidence="4" id="KW-0560">Oxidoreductase</keyword>
<keyword evidence="6" id="KW-1133">Transmembrane helix</keyword>
<keyword evidence="6" id="KW-0812">Transmembrane</keyword>
<dbReference type="Proteomes" id="UP000831304">
    <property type="component" value="Chromosome"/>
</dbReference>
<evidence type="ECO:0000259" key="7">
    <source>
        <dbReference type="Pfam" id="PF01266"/>
    </source>
</evidence>